<dbReference type="GO" id="GO:0005829">
    <property type="term" value="C:cytosol"/>
    <property type="evidence" value="ECO:0007669"/>
    <property type="project" value="TreeGrafter"/>
</dbReference>
<dbReference type="Proteomes" id="UP001148786">
    <property type="component" value="Unassembled WGS sequence"/>
</dbReference>
<evidence type="ECO:0000259" key="2">
    <source>
        <dbReference type="Pfam" id="PF08543"/>
    </source>
</evidence>
<evidence type="ECO:0000259" key="1">
    <source>
        <dbReference type="Pfam" id="PF03070"/>
    </source>
</evidence>
<feature type="domain" description="Pyridoxamine kinase/Phosphomethylpyrimidine kinase" evidence="2">
    <location>
        <begin position="14"/>
        <end position="192"/>
    </location>
</feature>
<dbReference type="GO" id="GO:0009228">
    <property type="term" value="P:thiamine biosynthetic process"/>
    <property type="evidence" value="ECO:0007669"/>
    <property type="project" value="InterPro"/>
</dbReference>
<feature type="domain" description="Thiaminase-2/PQQC" evidence="1">
    <location>
        <begin position="318"/>
        <end position="531"/>
    </location>
</feature>
<dbReference type="Gene3D" id="1.20.910.10">
    <property type="entry name" value="Heme oxygenase-like"/>
    <property type="match status" value="1"/>
</dbReference>
<dbReference type="PANTHER" id="PTHR20858:SF17">
    <property type="entry name" value="HYDROXYMETHYLPYRIMIDINE_PHOSPHOMETHYLPYRIMIDINE KINASE THI20-RELATED"/>
    <property type="match status" value="1"/>
</dbReference>
<evidence type="ECO:0000313" key="3">
    <source>
        <dbReference type="EMBL" id="KAJ3514035.1"/>
    </source>
</evidence>
<dbReference type="CDD" id="cd19367">
    <property type="entry name" value="TenA_C_ScTHI20-like"/>
    <property type="match status" value="1"/>
</dbReference>
<gene>
    <name evidence="3" type="ORF">NLJ89_g2606</name>
</gene>
<dbReference type="Pfam" id="PF03070">
    <property type="entry name" value="TENA_THI-4"/>
    <property type="match status" value="1"/>
</dbReference>
<feature type="domain" description="Pyridoxamine kinase/Phosphomethylpyrimidine kinase" evidence="2">
    <location>
        <begin position="234"/>
        <end position="310"/>
    </location>
</feature>
<proteinExistence type="predicted"/>
<dbReference type="GO" id="GO:0008902">
    <property type="term" value="F:hydroxymethylpyrimidine kinase activity"/>
    <property type="evidence" value="ECO:0007669"/>
    <property type="project" value="TreeGrafter"/>
</dbReference>
<comment type="caution">
    <text evidence="3">The sequence shown here is derived from an EMBL/GenBank/DDBJ whole genome shotgun (WGS) entry which is preliminary data.</text>
</comment>
<dbReference type="Gene3D" id="3.40.1190.20">
    <property type="match status" value="1"/>
</dbReference>
<dbReference type="Pfam" id="PF08543">
    <property type="entry name" value="Phos_pyr_kin"/>
    <property type="match status" value="2"/>
</dbReference>
<dbReference type="SUPFAM" id="SSF48613">
    <property type="entry name" value="Heme oxygenase-like"/>
    <property type="match status" value="1"/>
</dbReference>
<name>A0A9W8K6H0_9AGAR</name>
<dbReference type="SUPFAM" id="SSF53613">
    <property type="entry name" value="Ribokinase-like"/>
    <property type="match status" value="1"/>
</dbReference>
<dbReference type="InterPro" id="IPR016084">
    <property type="entry name" value="Haem_Oase-like_multi-hlx"/>
</dbReference>
<dbReference type="InterPro" id="IPR004399">
    <property type="entry name" value="HMP/HMP-P_kinase_dom"/>
</dbReference>
<dbReference type="AlphaFoldDB" id="A0A9W8K6H0"/>
<reference evidence="3" key="1">
    <citation type="submission" date="2022-07" db="EMBL/GenBank/DDBJ databases">
        <title>Genome Sequence of Agrocybe chaxingu.</title>
        <authorList>
            <person name="Buettner E."/>
        </authorList>
    </citation>
    <scope>NUCLEOTIDE SEQUENCE</scope>
    <source>
        <strain evidence="3">MP-N11</strain>
    </source>
</reference>
<sequence>MTKTNVVLSIAGSDPSGGAGIQADLKTFAANGCYGASVITALTAQNTTGVQGVFPCPTNFVEEQINSVLADLDVQAIKTGMLYDAEVTKVVVETLKKHFTEKPMPHLVVDPVCVSTSGHRLLNADAVAVMISELFPLASVITPNKSEAEVLLAQRGAKFSISTLEDMLVAAEGLLSVNCGAVLVKGGHVTASLVEVDAMKRKFPEIDVIGECILGENMEILLAASPNATGPATRLVVDVLVQQNGVKAMFVHPRIESTNTHGTGCTLSSAIACELAKGVSLEKAIGVATMYTHLGIQTATPIGKGYGPLNHLHSISSSLVPLWKDYVQHEFVIQLGKGILDRNRFVHFIKQDYHYLKYYARAYALLAAKSASFKIIETSTQTILNVLHEIGNHKTFCEKFDISEEELENTPESVATTAYGAFILDTGIQGDVSRLTMALMACLLGYGEVGLWLKKQSEKENSWVILEGNPYRHWMDEYAGEMYQNAVRLGLETVEAIAQADQPSAAKLKEWIGVWEKCTRLEKGFWDMAMNLSP</sequence>
<dbReference type="GO" id="GO:0008972">
    <property type="term" value="F:phosphomethylpyrimidine kinase activity"/>
    <property type="evidence" value="ECO:0007669"/>
    <property type="project" value="InterPro"/>
</dbReference>
<evidence type="ECO:0000313" key="4">
    <source>
        <dbReference type="Proteomes" id="UP001148786"/>
    </source>
</evidence>
<protein>
    <submittedName>
        <fullName evidence="3">Uncharacterized protein</fullName>
    </submittedName>
</protein>
<organism evidence="3 4">
    <name type="scientific">Agrocybe chaxingu</name>
    <dbReference type="NCBI Taxonomy" id="84603"/>
    <lineage>
        <taxon>Eukaryota</taxon>
        <taxon>Fungi</taxon>
        <taxon>Dikarya</taxon>
        <taxon>Basidiomycota</taxon>
        <taxon>Agaricomycotina</taxon>
        <taxon>Agaricomycetes</taxon>
        <taxon>Agaricomycetidae</taxon>
        <taxon>Agaricales</taxon>
        <taxon>Agaricineae</taxon>
        <taxon>Strophariaceae</taxon>
        <taxon>Agrocybe</taxon>
    </lineage>
</organism>
<dbReference type="CDD" id="cd01169">
    <property type="entry name" value="HMPP_kinase"/>
    <property type="match status" value="1"/>
</dbReference>
<dbReference type="PANTHER" id="PTHR20858">
    <property type="entry name" value="PHOSPHOMETHYLPYRIMIDINE KINASE"/>
    <property type="match status" value="1"/>
</dbReference>
<dbReference type="OrthoDB" id="10028886at2759"/>
<keyword evidence="4" id="KW-1185">Reference proteome</keyword>
<dbReference type="NCBIfam" id="TIGR00097">
    <property type="entry name" value="HMP-P_kinase"/>
    <property type="match status" value="1"/>
</dbReference>
<dbReference type="InterPro" id="IPR004305">
    <property type="entry name" value="Thiaminase-2/PQQC"/>
</dbReference>
<dbReference type="InterPro" id="IPR013749">
    <property type="entry name" value="PM/HMP-P_kinase-1"/>
</dbReference>
<dbReference type="InterPro" id="IPR029056">
    <property type="entry name" value="Ribokinase-like"/>
</dbReference>
<dbReference type="EMBL" id="JANKHO010000165">
    <property type="protein sequence ID" value="KAJ3514035.1"/>
    <property type="molecule type" value="Genomic_DNA"/>
</dbReference>
<accession>A0A9W8K6H0</accession>